<accession>A0ABS9J235</accession>
<dbReference type="SMART" id="SM01324">
    <property type="entry name" value="YARHG"/>
    <property type="match status" value="1"/>
</dbReference>
<proteinExistence type="predicted"/>
<protein>
    <submittedName>
        <fullName evidence="2">YARHG domain-containing protein</fullName>
    </submittedName>
</protein>
<dbReference type="RefSeq" id="WP_236958462.1">
    <property type="nucleotide sequence ID" value="NZ_JAETXX010000002.1"/>
</dbReference>
<sequence length="248" mass="29105">MKFTLIIFLFFSLIRVSNAQQKKDTIYKAYIAVESEEIEFYSVKKIEYSNAKEFQGSYHFGDSEAESDLNIIFSNSKLYAETEYSIWENEAWIGKTDRVSIKYDNGKIITKEGNYKTEFFIYECIDNSNLFLKKGTKGIGFAFTKNENNQIYHYIQFNEGQKIITIGKYPEASFVKLTNSDLLEYSKDELKIVRNEIFARNGYIFNEGGKMDNYFSNKDWYNSIKKTSNPNLSDIEKYNVNLILRLEK</sequence>
<dbReference type="Pfam" id="PF13308">
    <property type="entry name" value="YARHG"/>
    <property type="match status" value="1"/>
</dbReference>
<dbReference type="Proteomes" id="UP000829517">
    <property type="component" value="Unassembled WGS sequence"/>
</dbReference>
<comment type="caution">
    <text evidence="2">The sequence shown here is derived from an EMBL/GenBank/DDBJ whole genome shotgun (WGS) entry which is preliminary data.</text>
</comment>
<feature type="domain" description="YARHG" evidence="1">
    <location>
        <begin position="165"/>
        <end position="248"/>
    </location>
</feature>
<evidence type="ECO:0000259" key="1">
    <source>
        <dbReference type="SMART" id="SM01324"/>
    </source>
</evidence>
<keyword evidence="3" id="KW-1185">Reference proteome</keyword>
<organism evidence="2 3">
    <name type="scientific">Joostella atrarenae</name>
    <dbReference type="NCBI Taxonomy" id="679257"/>
    <lineage>
        <taxon>Bacteria</taxon>
        <taxon>Pseudomonadati</taxon>
        <taxon>Bacteroidota</taxon>
        <taxon>Flavobacteriia</taxon>
        <taxon>Flavobacteriales</taxon>
        <taxon>Flavobacteriaceae</taxon>
        <taxon>Joostella</taxon>
    </lineage>
</organism>
<evidence type="ECO:0000313" key="3">
    <source>
        <dbReference type="Proteomes" id="UP000829517"/>
    </source>
</evidence>
<dbReference type="Gene3D" id="1.20.58.1690">
    <property type="match status" value="1"/>
</dbReference>
<dbReference type="InterPro" id="IPR025582">
    <property type="entry name" value="YARHG_dom"/>
</dbReference>
<dbReference type="EMBL" id="JAETXX010000002">
    <property type="protein sequence ID" value="MCF8714504.1"/>
    <property type="molecule type" value="Genomic_DNA"/>
</dbReference>
<reference evidence="2 3" key="1">
    <citation type="submission" date="2021-01" db="EMBL/GenBank/DDBJ databases">
        <title>Genome sequencing of Joostella atrarenae M1-2 (= KCTC 23194).</title>
        <authorList>
            <person name="Zakaria M.R."/>
            <person name="Lam M.Q."/>
            <person name="Chong C.S."/>
        </authorList>
    </citation>
    <scope>NUCLEOTIDE SEQUENCE [LARGE SCALE GENOMIC DNA]</scope>
    <source>
        <strain evidence="2 3">M1-2</strain>
    </source>
</reference>
<gene>
    <name evidence="2" type="ORF">JM658_06630</name>
</gene>
<evidence type="ECO:0000313" key="2">
    <source>
        <dbReference type="EMBL" id="MCF8714504.1"/>
    </source>
</evidence>
<name>A0ABS9J235_9FLAO</name>
<dbReference type="InterPro" id="IPR038434">
    <property type="entry name" value="YARHG_sf"/>
</dbReference>